<keyword evidence="1" id="KW-0574">Periplasm</keyword>
<dbReference type="EMBL" id="QQNH01000018">
    <property type="protein sequence ID" value="RDE08345.1"/>
    <property type="molecule type" value="Genomic_DNA"/>
</dbReference>
<dbReference type="AlphaFoldDB" id="A0A369W395"/>
<name>A0A369W395_9HYPH</name>
<evidence type="ECO:0000256" key="1">
    <source>
        <dbReference type="ARBA" id="ARBA00022764"/>
    </source>
</evidence>
<sequence>MSKLPRTRLFAAFAAGLMLTAAPAMAQEDFDLDALIEAARAEPPITVYAVTGKIVETAEAFTAAYGVEAEGRKVNEADQVELLIRESQAGNIVGDVSVAADVAAIAAQLVPFDIVESWVPGDIAQNIAPQWSDPLVLVNDPHVFTYNTEVYDTCPVSNIWQLTEPEYARKVAMLDPLVKPNYADWFNQMEMHYDDAMAAAYESHFGTPLETDEASATAAWVKAYAENQPLLGDSSSVAEAIGAPGQDDPFFGLSSVAKYRDNLSSDFKLGLCAGMEPFIGWLYPGPGVIASGTDSPNAARLFIHYLLTAEGIAPQAVDGKISTNTDIGLPDDEPSGISDHLDALMTFSMATAEADFDARQDWQDFWRLHYSR</sequence>
<gene>
    <name evidence="3" type="ORF">DVH29_12100</name>
</gene>
<keyword evidence="4" id="KW-1185">Reference proteome</keyword>
<accession>A0A369W395</accession>
<feature type="signal peptide" evidence="2">
    <location>
        <begin position="1"/>
        <end position="26"/>
    </location>
</feature>
<reference evidence="4" key="1">
    <citation type="submission" date="2018-07" db="EMBL/GenBank/DDBJ databases">
        <authorList>
            <person name="Liu B.-T."/>
            <person name="Du Z."/>
        </authorList>
    </citation>
    <scope>NUCLEOTIDE SEQUENCE [LARGE SCALE GENOMIC DNA]</scope>
    <source>
        <strain evidence="4">XYN52</strain>
    </source>
</reference>
<evidence type="ECO:0000313" key="3">
    <source>
        <dbReference type="EMBL" id="RDE08345.1"/>
    </source>
</evidence>
<evidence type="ECO:0000256" key="2">
    <source>
        <dbReference type="SAM" id="SignalP"/>
    </source>
</evidence>
<dbReference type="InterPro" id="IPR006059">
    <property type="entry name" value="SBP"/>
</dbReference>
<dbReference type="SUPFAM" id="SSF53850">
    <property type="entry name" value="Periplasmic binding protein-like II"/>
    <property type="match status" value="1"/>
</dbReference>
<dbReference type="Pfam" id="PF13416">
    <property type="entry name" value="SBP_bac_8"/>
    <property type="match status" value="1"/>
</dbReference>
<keyword evidence="2" id="KW-0732">Signal</keyword>
<organism evidence="3 4">
    <name type="scientific">Pelagibacterium lacus</name>
    <dbReference type="NCBI Taxonomy" id="2282655"/>
    <lineage>
        <taxon>Bacteria</taxon>
        <taxon>Pseudomonadati</taxon>
        <taxon>Pseudomonadota</taxon>
        <taxon>Alphaproteobacteria</taxon>
        <taxon>Hyphomicrobiales</taxon>
        <taxon>Devosiaceae</taxon>
        <taxon>Pelagibacterium</taxon>
    </lineage>
</organism>
<dbReference type="Gene3D" id="3.40.190.10">
    <property type="entry name" value="Periplasmic binding protein-like II"/>
    <property type="match status" value="2"/>
</dbReference>
<feature type="chain" id="PRO_5017068666" evidence="2">
    <location>
        <begin position="27"/>
        <end position="372"/>
    </location>
</feature>
<dbReference type="OrthoDB" id="8673316at2"/>
<dbReference type="Proteomes" id="UP000253759">
    <property type="component" value="Unassembled WGS sequence"/>
</dbReference>
<evidence type="ECO:0000313" key="4">
    <source>
        <dbReference type="Proteomes" id="UP000253759"/>
    </source>
</evidence>
<proteinExistence type="predicted"/>
<protein>
    <submittedName>
        <fullName evidence="3">ABC transporter substrate-binding protein</fullName>
    </submittedName>
</protein>
<comment type="caution">
    <text evidence="3">The sequence shown here is derived from an EMBL/GenBank/DDBJ whole genome shotgun (WGS) entry which is preliminary data.</text>
</comment>